<proteinExistence type="inferred from homology"/>
<evidence type="ECO:0000256" key="17">
    <source>
        <dbReference type="ARBA" id="ARBA00029440"/>
    </source>
</evidence>
<evidence type="ECO:0000256" key="15">
    <source>
        <dbReference type="ARBA" id="ARBA00023164"/>
    </source>
</evidence>
<evidence type="ECO:0000256" key="4">
    <source>
        <dbReference type="ARBA" id="ARBA00009716"/>
    </source>
</evidence>
<evidence type="ECO:0000259" key="20">
    <source>
        <dbReference type="PROSITE" id="PS50103"/>
    </source>
</evidence>
<comment type="pathway">
    <text evidence="17">Amino-acid biosynthesis.</text>
</comment>
<keyword evidence="6" id="KW-0285">Flavoprotein</keyword>
<sequence>MSTHTATPDPVVCRHFQRGNCRFGLHCKFLHQQVADPVSSPLQSNHNVHTSQTMLTRTATSGLRILETIANTEGPLSTAPRVRAMPSSSSSEQQGNGDKGVLQEGETESASPAQAEETEKKFREDILRYTTLLERKTHRGVSVPSCSLALLVEHIKRCSDISLASKSWLYSMIDNIPIKPCSASEQSECHLNEEEALLHYSRFTDEALSMLPNEQHKALADLHISINKVKKPTEVCVAPALVQPHRRRPRKVKKVKKVKVTEAEEEAYFSCEELFEEDATRLGLRLLHLQLVAEYVTFMAVTMYSYIKLKTARVNPLLDKLEAIKKELKKAVQDLNRATRLKFLELLRLYHIAGRPADSETSKISPKGEELRSALFWILVQDLLMFGFPREPASMALDATKGEELRARFPGVRGLLAHLGSEKLNDVIGRVCGRIAGSIAKAYGGHSSGQSFECLLTPGMNIRLIGESNDYVGKGMAGGELAIIPPEMTGFVPEDATIIHASTELLEASSVHAERLCGRWYDRWLAYFLDEDDTVSPKVLKGQVWEQQSNPRSPKLGRFSSEVLFRPARKARDRRNEVLATCLADASLIADTAQCFSAHHFACLVGLWYQLARESGPKACQTKEQRIV</sequence>
<evidence type="ECO:0000256" key="3">
    <source>
        <dbReference type="ARBA" id="ARBA00004802"/>
    </source>
</evidence>
<keyword evidence="22" id="KW-1185">Reference proteome</keyword>
<comment type="similarity">
    <text evidence="4">Belongs to the glutamate synthase family.</text>
</comment>
<keyword evidence="16" id="KW-0003">3Fe-4S</keyword>
<keyword evidence="9 18" id="KW-0863">Zinc-finger</keyword>
<organism evidence="22">
    <name type="scientific">Selaginella moellendorffii</name>
    <name type="common">Spikemoss</name>
    <dbReference type="NCBI Taxonomy" id="88036"/>
    <lineage>
        <taxon>Eukaryota</taxon>
        <taxon>Viridiplantae</taxon>
        <taxon>Streptophyta</taxon>
        <taxon>Embryophyta</taxon>
        <taxon>Tracheophyta</taxon>
        <taxon>Lycopodiopsida</taxon>
        <taxon>Selaginellales</taxon>
        <taxon>Selaginellaceae</taxon>
        <taxon>Selaginella</taxon>
    </lineage>
</organism>
<feature type="region of interest" description="Disordered" evidence="19">
    <location>
        <begin position="70"/>
        <end position="120"/>
    </location>
</feature>
<dbReference type="Gene3D" id="2.160.20.60">
    <property type="entry name" value="Glutamate synthase, alpha subunit, C-terminal domain"/>
    <property type="match status" value="1"/>
</dbReference>
<dbReference type="SUPFAM" id="SSF69336">
    <property type="entry name" value="Alpha subunit of glutamate synthase, C-terminal domain"/>
    <property type="match status" value="1"/>
</dbReference>
<evidence type="ECO:0000313" key="22">
    <source>
        <dbReference type="Proteomes" id="UP000001514"/>
    </source>
</evidence>
<dbReference type="PANTHER" id="PTHR11938">
    <property type="entry name" value="FAD NADPH DEHYDROGENASE/OXIDOREDUCTASE"/>
    <property type="match status" value="1"/>
</dbReference>
<dbReference type="GO" id="GO:0015930">
    <property type="term" value="F:glutamate synthase activity"/>
    <property type="evidence" value="ECO:0000318"/>
    <property type="project" value="GO_Central"/>
</dbReference>
<evidence type="ECO:0000256" key="18">
    <source>
        <dbReference type="PROSITE-ProRule" id="PRU00723"/>
    </source>
</evidence>
<evidence type="ECO:0000256" key="9">
    <source>
        <dbReference type="ARBA" id="ARBA00022771"/>
    </source>
</evidence>
<evidence type="ECO:0000256" key="6">
    <source>
        <dbReference type="ARBA" id="ARBA00022630"/>
    </source>
</evidence>
<dbReference type="PROSITE" id="PS50103">
    <property type="entry name" value="ZF_C3H1"/>
    <property type="match status" value="1"/>
</dbReference>
<dbReference type="GO" id="GO:0019676">
    <property type="term" value="P:ammonia assimilation cycle"/>
    <property type="evidence" value="ECO:0000318"/>
    <property type="project" value="GO_Central"/>
</dbReference>
<evidence type="ECO:0000256" key="7">
    <source>
        <dbReference type="ARBA" id="ARBA00022643"/>
    </source>
</evidence>
<evidence type="ECO:0000256" key="12">
    <source>
        <dbReference type="ARBA" id="ARBA00023002"/>
    </source>
</evidence>
<dbReference type="eggNOG" id="KOG0399">
    <property type="taxonomic scope" value="Eukaryota"/>
</dbReference>
<evidence type="ECO:0000256" key="2">
    <source>
        <dbReference type="ARBA" id="ARBA00001927"/>
    </source>
</evidence>
<name>D8SEP8_SELML</name>
<feature type="domain" description="C3H1-type" evidence="20">
    <location>
        <begin position="7"/>
        <end position="34"/>
    </location>
</feature>
<dbReference type="AlphaFoldDB" id="D8SEP8"/>
<keyword evidence="11" id="KW-0315">Glutamine amidotransferase</keyword>
<keyword evidence="7" id="KW-0288">FMN</keyword>
<evidence type="ECO:0000256" key="10">
    <source>
        <dbReference type="ARBA" id="ARBA00022833"/>
    </source>
</evidence>
<evidence type="ECO:0000256" key="19">
    <source>
        <dbReference type="SAM" id="MobiDB-lite"/>
    </source>
</evidence>
<dbReference type="Gene3D" id="4.10.1000.10">
    <property type="entry name" value="Zinc finger, CCCH-type"/>
    <property type="match status" value="1"/>
</dbReference>
<dbReference type="InParanoid" id="D8SEP8"/>
<dbReference type="SUPFAM" id="SSF90229">
    <property type="entry name" value="CCCH zinc finger"/>
    <property type="match status" value="1"/>
</dbReference>
<feature type="zinc finger region" description="C3H1-type" evidence="18">
    <location>
        <begin position="7"/>
        <end position="34"/>
    </location>
</feature>
<dbReference type="GO" id="GO:0008270">
    <property type="term" value="F:zinc ion binding"/>
    <property type="evidence" value="ECO:0007669"/>
    <property type="project" value="UniProtKB-KW"/>
</dbReference>
<dbReference type="STRING" id="88036.D8SEP8"/>
<dbReference type="EMBL" id="GL377616">
    <property type="protein sequence ID" value="EFJ16910.1"/>
    <property type="molecule type" value="Genomic_DNA"/>
</dbReference>
<dbReference type="GO" id="GO:0051538">
    <property type="term" value="F:3 iron, 4 sulfur cluster binding"/>
    <property type="evidence" value="ECO:0007669"/>
    <property type="project" value="UniProtKB-KW"/>
</dbReference>
<keyword evidence="13" id="KW-0408">Iron</keyword>
<keyword evidence="15" id="KW-0314">Glutamate biosynthesis</keyword>
<dbReference type="InterPro" id="IPR002489">
    <property type="entry name" value="Glu_synth_asu_C"/>
</dbReference>
<dbReference type="Pfam" id="PF01493">
    <property type="entry name" value="GXGXG"/>
    <property type="match status" value="1"/>
</dbReference>
<evidence type="ECO:0000256" key="8">
    <source>
        <dbReference type="ARBA" id="ARBA00022723"/>
    </source>
</evidence>
<reference evidence="21 22" key="1">
    <citation type="journal article" date="2011" name="Science">
        <title>The Selaginella genome identifies genetic changes associated with the evolution of vascular plants.</title>
        <authorList>
            <person name="Banks J.A."/>
            <person name="Nishiyama T."/>
            <person name="Hasebe M."/>
            <person name="Bowman J.L."/>
            <person name="Gribskov M."/>
            <person name="dePamphilis C."/>
            <person name="Albert V.A."/>
            <person name="Aono N."/>
            <person name="Aoyama T."/>
            <person name="Ambrose B.A."/>
            <person name="Ashton N.W."/>
            <person name="Axtell M.J."/>
            <person name="Barker E."/>
            <person name="Barker M.S."/>
            <person name="Bennetzen J.L."/>
            <person name="Bonawitz N.D."/>
            <person name="Chapple C."/>
            <person name="Cheng C."/>
            <person name="Correa L.G."/>
            <person name="Dacre M."/>
            <person name="DeBarry J."/>
            <person name="Dreyer I."/>
            <person name="Elias M."/>
            <person name="Engstrom E.M."/>
            <person name="Estelle M."/>
            <person name="Feng L."/>
            <person name="Finet C."/>
            <person name="Floyd S.K."/>
            <person name="Frommer W.B."/>
            <person name="Fujita T."/>
            <person name="Gramzow L."/>
            <person name="Gutensohn M."/>
            <person name="Harholt J."/>
            <person name="Hattori M."/>
            <person name="Heyl A."/>
            <person name="Hirai T."/>
            <person name="Hiwatashi Y."/>
            <person name="Ishikawa M."/>
            <person name="Iwata M."/>
            <person name="Karol K.G."/>
            <person name="Koehler B."/>
            <person name="Kolukisaoglu U."/>
            <person name="Kubo M."/>
            <person name="Kurata T."/>
            <person name="Lalonde S."/>
            <person name="Li K."/>
            <person name="Li Y."/>
            <person name="Litt A."/>
            <person name="Lyons E."/>
            <person name="Manning G."/>
            <person name="Maruyama T."/>
            <person name="Michael T.P."/>
            <person name="Mikami K."/>
            <person name="Miyazaki S."/>
            <person name="Morinaga S."/>
            <person name="Murata T."/>
            <person name="Mueller-Roeber B."/>
            <person name="Nelson D.R."/>
            <person name="Obara M."/>
            <person name="Oguri Y."/>
            <person name="Olmstead R.G."/>
            <person name="Onodera N."/>
            <person name="Petersen B.L."/>
            <person name="Pils B."/>
            <person name="Prigge M."/>
            <person name="Rensing S.A."/>
            <person name="Riano-Pachon D.M."/>
            <person name="Roberts A.W."/>
            <person name="Sato Y."/>
            <person name="Scheller H.V."/>
            <person name="Schulz B."/>
            <person name="Schulz C."/>
            <person name="Shakirov E.V."/>
            <person name="Shibagaki N."/>
            <person name="Shinohara N."/>
            <person name="Shippen D.E."/>
            <person name="Soerensen I."/>
            <person name="Sotooka R."/>
            <person name="Sugimoto N."/>
            <person name="Sugita M."/>
            <person name="Sumikawa N."/>
            <person name="Tanurdzic M."/>
            <person name="Theissen G."/>
            <person name="Ulvskov P."/>
            <person name="Wakazuki S."/>
            <person name="Weng J.K."/>
            <person name="Willats W.W."/>
            <person name="Wipf D."/>
            <person name="Wolf P.G."/>
            <person name="Yang L."/>
            <person name="Zimmer A.D."/>
            <person name="Zhu Q."/>
            <person name="Mitros T."/>
            <person name="Hellsten U."/>
            <person name="Loque D."/>
            <person name="Otillar R."/>
            <person name="Salamov A."/>
            <person name="Schmutz J."/>
            <person name="Shapiro H."/>
            <person name="Lindquist E."/>
            <person name="Lucas S."/>
            <person name="Rokhsar D."/>
            <person name="Grigoriev I.V."/>
        </authorList>
    </citation>
    <scope>NUCLEOTIDE SEQUENCE [LARGE SCALE GENOMIC DNA]</scope>
</reference>
<dbReference type="InterPro" id="IPR041367">
    <property type="entry name" value="Znf-CCCH_4"/>
</dbReference>
<dbReference type="Proteomes" id="UP000001514">
    <property type="component" value="Unassembled WGS sequence"/>
</dbReference>
<feature type="compositionally biased region" description="Polar residues" evidence="19">
    <location>
        <begin position="86"/>
        <end position="96"/>
    </location>
</feature>
<dbReference type="HOGENOM" id="CLU_435749_0_0_1"/>
<keyword evidence="12" id="KW-0560">Oxidoreductase</keyword>
<dbReference type="SMART" id="SM00356">
    <property type="entry name" value="ZnF_C3H1"/>
    <property type="match status" value="1"/>
</dbReference>
<evidence type="ECO:0000256" key="1">
    <source>
        <dbReference type="ARBA" id="ARBA00001917"/>
    </source>
</evidence>
<comment type="pathway">
    <text evidence="3">Energy metabolism; nitrogen metabolism.</text>
</comment>
<evidence type="ECO:0000256" key="13">
    <source>
        <dbReference type="ARBA" id="ARBA00023004"/>
    </source>
</evidence>
<gene>
    <name evidence="21" type="ORF">SELMODRAFT_421270</name>
</gene>
<evidence type="ECO:0000256" key="14">
    <source>
        <dbReference type="ARBA" id="ARBA00023014"/>
    </source>
</evidence>
<dbReference type="InterPro" id="IPR050711">
    <property type="entry name" value="ET-N_metabolism_enzyme"/>
</dbReference>
<dbReference type="Gramene" id="EFJ16910">
    <property type="protein sequence ID" value="EFJ16910"/>
    <property type="gene ID" value="SELMODRAFT_421270"/>
</dbReference>
<accession>D8SEP8</accession>
<comment type="cofactor">
    <cofactor evidence="2">
        <name>[3Fe-4S] cluster</name>
        <dbReference type="ChEBI" id="CHEBI:21137"/>
    </cofactor>
</comment>
<keyword evidence="10 18" id="KW-0862">Zinc</keyword>
<dbReference type="PANTHER" id="PTHR11938:SF133">
    <property type="entry name" value="GLUTAMATE SYNTHASE (NADH)"/>
    <property type="match status" value="1"/>
</dbReference>
<protein>
    <recommendedName>
        <fullName evidence="20">C3H1-type domain-containing protein</fullName>
    </recommendedName>
</protein>
<evidence type="ECO:0000256" key="5">
    <source>
        <dbReference type="ARBA" id="ARBA00022605"/>
    </source>
</evidence>
<dbReference type="GO" id="GO:0006537">
    <property type="term" value="P:glutamate biosynthetic process"/>
    <property type="evidence" value="ECO:0000318"/>
    <property type="project" value="GO_Central"/>
</dbReference>
<comment type="cofactor">
    <cofactor evidence="1">
        <name>FMN</name>
        <dbReference type="ChEBI" id="CHEBI:58210"/>
    </cofactor>
</comment>
<dbReference type="InterPro" id="IPR000571">
    <property type="entry name" value="Znf_CCCH"/>
</dbReference>
<evidence type="ECO:0000256" key="16">
    <source>
        <dbReference type="ARBA" id="ARBA00023291"/>
    </source>
</evidence>
<dbReference type="Pfam" id="PF18044">
    <property type="entry name" value="zf-CCCH_4"/>
    <property type="match status" value="1"/>
</dbReference>
<keyword evidence="5" id="KW-0028">Amino-acid biosynthesis</keyword>
<dbReference type="KEGG" id="smo:SELMODRAFT_421270"/>
<keyword evidence="8 18" id="KW-0479">Metal-binding</keyword>
<dbReference type="InterPro" id="IPR036485">
    <property type="entry name" value="Glu_synth_asu_C_sf"/>
</dbReference>
<dbReference type="InterPro" id="IPR036855">
    <property type="entry name" value="Znf_CCCH_sf"/>
</dbReference>
<evidence type="ECO:0000256" key="11">
    <source>
        <dbReference type="ARBA" id="ARBA00022962"/>
    </source>
</evidence>
<keyword evidence="14" id="KW-0411">Iron-sulfur</keyword>
<evidence type="ECO:0000313" key="21">
    <source>
        <dbReference type="EMBL" id="EFJ16910.1"/>
    </source>
</evidence>